<feature type="compositionally biased region" description="Acidic residues" evidence="6">
    <location>
        <begin position="295"/>
        <end position="312"/>
    </location>
</feature>
<dbReference type="OrthoDB" id="9785695at2"/>
<dbReference type="PRINTS" id="PR00377">
    <property type="entry name" value="IMPHPHTASES"/>
</dbReference>
<protein>
    <submittedName>
        <fullName evidence="7">Inositol monophosphatase/fructose-1,6-bisphosphatase family protein</fullName>
    </submittedName>
</protein>
<dbReference type="Pfam" id="PF00459">
    <property type="entry name" value="Inositol_P"/>
    <property type="match status" value="1"/>
</dbReference>
<dbReference type="PANTHER" id="PTHR20854:SF4">
    <property type="entry name" value="INOSITOL-1-MONOPHOSPHATASE-RELATED"/>
    <property type="match status" value="1"/>
</dbReference>
<sequence length="312" mass="33679">MSDSLPMPISTLTRAQRSSIMNLVRRAARTEIMPRFRRLDASDIAQKTSRQDLVTEADHASEAMIARGLVGLFPNALIVGEEDVAKNPEVRDRIADAELAFTIDPVDGTWNYAHGLSTFGVIISALRFGVPIFGLIYDPVMDDFVIGDSGGAAEMVVPKRRSTRALSVSAGGALADLQGYLPLYMLPKDKQGEMAALLPRFERVLSLRCSAHEMRMLAQGHVDFVLSAGLTPWDHAAGALLCQCAGGHVAMLDGSDYNAAKREGYLLCAANLETWERIRDAMSFLLDTPAATAVTDDEPDEGPSEAPESGEG</sequence>
<dbReference type="GO" id="GO:0007165">
    <property type="term" value="P:signal transduction"/>
    <property type="evidence" value="ECO:0007669"/>
    <property type="project" value="TreeGrafter"/>
</dbReference>
<keyword evidence="2 5" id="KW-0479">Metal-binding</keyword>
<dbReference type="GO" id="GO:0046854">
    <property type="term" value="P:phosphatidylinositol phosphate biosynthetic process"/>
    <property type="evidence" value="ECO:0007669"/>
    <property type="project" value="InterPro"/>
</dbReference>
<feature type="region of interest" description="Disordered" evidence="6">
    <location>
        <begin position="290"/>
        <end position="312"/>
    </location>
</feature>
<dbReference type="CDD" id="cd01637">
    <property type="entry name" value="IMPase_like"/>
    <property type="match status" value="1"/>
</dbReference>
<keyword evidence="8" id="KW-1185">Reference proteome</keyword>
<dbReference type="InterPro" id="IPR000760">
    <property type="entry name" value="Inositol_monophosphatase-like"/>
</dbReference>
<dbReference type="GO" id="GO:0006020">
    <property type="term" value="P:inositol metabolic process"/>
    <property type="evidence" value="ECO:0007669"/>
    <property type="project" value="TreeGrafter"/>
</dbReference>
<comment type="cofactor">
    <cofactor evidence="5">
        <name>Mg(2+)</name>
        <dbReference type="ChEBI" id="CHEBI:18420"/>
    </cofactor>
</comment>
<evidence type="ECO:0000256" key="2">
    <source>
        <dbReference type="ARBA" id="ARBA00022723"/>
    </source>
</evidence>
<proteinExistence type="inferred from homology"/>
<evidence type="ECO:0000256" key="6">
    <source>
        <dbReference type="SAM" id="MobiDB-lite"/>
    </source>
</evidence>
<reference evidence="7 8" key="1">
    <citation type="submission" date="2016-03" db="EMBL/GenBank/DDBJ databases">
        <title>Deep-sea bacteria in the southern Pacific.</title>
        <authorList>
            <person name="Tang K."/>
        </authorList>
    </citation>
    <scope>NUCLEOTIDE SEQUENCE [LARGE SCALE GENOMIC DNA]</scope>
    <source>
        <strain evidence="7 8">JLT2016</strain>
    </source>
</reference>
<evidence type="ECO:0000313" key="8">
    <source>
        <dbReference type="Proteomes" id="UP000186559"/>
    </source>
</evidence>
<organism evidence="7 8">
    <name type="scientific">Salipiger profundus</name>
    <dbReference type="NCBI Taxonomy" id="1229727"/>
    <lineage>
        <taxon>Bacteria</taxon>
        <taxon>Pseudomonadati</taxon>
        <taxon>Pseudomonadota</taxon>
        <taxon>Alphaproteobacteria</taxon>
        <taxon>Rhodobacterales</taxon>
        <taxon>Roseobacteraceae</taxon>
        <taxon>Salipiger</taxon>
    </lineage>
</organism>
<keyword evidence="3" id="KW-0378">Hydrolase</keyword>
<dbReference type="KEGG" id="tpro:Ga0080559_TMP1738"/>
<evidence type="ECO:0000256" key="3">
    <source>
        <dbReference type="ARBA" id="ARBA00022801"/>
    </source>
</evidence>
<dbReference type="Gene3D" id="3.30.540.10">
    <property type="entry name" value="Fructose-1,6-Bisphosphatase, subunit A, domain 1"/>
    <property type="match status" value="1"/>
</dbReference>
<feature type="binding site" evidence="5">
    <location>
        <position position="234"/>
    </location>
    <ligand>
        <name>Mg(2+)</name>
        <dbReference type="ChEBI" id="CHEBI:18420"/>
        <label>1</label>
        <note>catalytic</note>
    </ligand>
</feature>
<dbReference type="InterPro" id="IPR020550">
    <property type="entry name" value="Inositol_monophosphatase_CS"/>
</dbReference>
<dbReference type="RefSeq" id="WP_083697765.1">
    <property type="nucleotide sequence ID" value="NZ_BMEW01000004.1"/>
</dbReference>
<name>A0A1U7D2Z1_9RHOB</name>
<dbReference type="Proteomes" id="UP000186559">
    <property type="component" value="Chromosome"/>
</dbReference>
<gene>
    <name evidence="7" type="ORF">Ga0080559_TMP1738</name>
</gene>
<evidence type="ECO:0000256" key="5">
    <source>
        <dbReference type="PIRSR" id="PIRSR600760-2"/>
    </source>
</evidence>
<dbReference type="SUPFAM" id="SSF56655">
    <property type="entry name" value="Carbohydrate phosphatase"/>
    <property type="match status" value="1"/>
</dbReference>
<dbReference type="EMBL" id="CP014796">
    <property type="protein sequence ID" value="APX22534.1"/>
    <property type="molecule type" value="Genomic_DNA"/>
</dbReference>
<feature type="binding site" evidence="5">
    <location>
        <position position="107"/>
    </location>
    <ligand>
        <name>Mg(2+)</name>
        <dbReference type="ChEBI" id="CHEBI:18420"/>
        <label>1</label>
        <note>catalytic</note>
    </ligand>
</feature>
<evidence type="ECO:0000313" key="7">
    <source>
        <dbReference type="EMBL" id="APX22534.1"/>
    </source>
</evidence>
<feature type="binding site" evidence="5">
    <location>
        <position position="81"/>
    </location>
    <ligand>
        <name>Mg(2+)</name>
        <dbReference type="ChEBI" id="CHEBI:18420"/>
        <label>1</label>
        <note>catalytic</note>
    </ligand>
</feature>
<dbReference type="PROSITE" id="PS00629">
    <property type="entry name" value="IMP_1"/>
    <property type="match status" value="1"/>
</dbReference>
<accession>A0A1U7D2Z1</accession>
<dbReference type="GO" id="GO:0046872">
    <property type="term" value="F:metal ion binding"/>
    <property type="evidence" value="ECO:0007669"/>
    <property type="project" value="UniProtKB-KW"/>
</dbReference>
<evidence type="ECO:0000256" key="4">
    <source>
        <dbReference type="ARBA" id="ARBA00022842"/>
    </source>
</evidence>
<dbReference type="GO" id="GO:0008934">
    <property type="term" value="F:inositol monophosphate 1-phosphatase activity"/>
    <property type="evidence" value="ECO:0007669"/>
    <property type="project" value="TreeGrafter"/>
</dbReference>
<dbReference type="STRING" id="1229727.Ga0080559_TMP1738"/>
<dbReference type="AlphaFoldDB" id="A0A1U7D2Z1"/>
<dbReference type="InterPro" id="IPR020583">
    <property type="entry name" value="Inositol_monoP_metal-BS"/>
</dbReference>
<dbReference type="Gene3D" id="3.40.190.80">
    <property type="match status" value="1"/>
</dbReference>
<evidence type="ECO:0000256" key="1">
    <source>
        <dbReference type="ARBA" id="ARBA00009759"/>
    </source>
</evidence>
<keyword evidence="4 5" id="KW-0460">Magnesium</keyword>
<comment type="similarity">
    <text evidence="1">Belongs to the inositol monophosphatase superfamily.</text>
</comment>
<dbReference type="PROSITE" id="PS00630">
    <property type="entry name" value="IMP_2"/>
    <property type="match status" value="1"/>
</dbReference>
<dbReference type="PANTHER" id="PTHR20854">
    <property type="entry name" value="INOSITOL MONOPHOSPHATASE"/>
    <property type="match status" value="1"/>
</dbReference>
<feature type="binding site" evidence="5">
    <location>
        <position position="104"/>
    </location>
    <ligand>
        <name>Mg(2+)</name>
        <dbReference type="ChEBI" id="CHEBI:18420"/>
        <label>1</label>
        <note>catalytic</note>
    </ligand>
</feature>